<feature type="transmembrane region" description="Helical" evidence="1">
    <location>
        <begin position="12"/>
        <end position="34"/>
    </location>
</feature>
<evidence type="ECO:0000313" key="3">
    <source>
        <dbReference type="Proteomes" id="UP000193517"/>
    </source>
</evidence>
<dbReference type="AlphaFoldDB" id="A0A1X1KQ36"/>
<keyword evidence="1" id="KW-0472">Membrane</keyword>
<dbReference type="EMBL" id="NCVK01000024">
    <property type="protein sequence ID" value="ORP01545.1"/>
    <property type="molecule type" value="Genomic_DNA"/>
</dbReference>
<dbReference type="Proteomes" id="UP000193517">
    <property type="component" value="Unassembled WGS sequence"/>
</dbReference>
<organism evidence="2 3">
    <name type="scientific">Streptococcus mitis</name>
    <dbReference type="NCBI Taxonomy" id="28037"/>
    <lineage>
        <taxon>Bacteria</taxon>
        <taxon>Bacillati</taxon>
        <taxon>Bacillota</taxon>
        <taxon>Bacilli</taxon>
        <taxon>Lactobacillales</taxon>
        <taxon>Streptococcaceae</taxon>
        <taxon>Streptococcus</taxon>
        <taxon>Streptococcus mitis group</taxon>
    </lineage>
</organism>
<dbReference type="OrthoDB" id="3035547at2"/>
<feature type="transmembrane region" description="Helical" evidence="1">
    <location>
        <begin position="40"/>
        <end position="61"/>
    </location>
</feature>
<gene>
    <name evidence="2" type="ORF">B7695_06045</name>
</gene>
<accession>A0A1X1KQ36</accession>
<keyword evidence="1" id="KW-1133">Transmembrane helix</keyword>
<name>A0A1X1KQ36_STRMT</name>
<evidence type="ECO:0000256" key="1">
    <source>
        <dbReference type="SAM" id="Phobius"/>
    </source>
</evidence>
<comment type="caution">
    <text evidence="2">The sequence shown here is derived from an EMBL/GenBank/DDBJ whole genome shotgun (WGS) entry which is preliminary data.</text>
</comment>
<protein>
    <submittedName>
        <fullName evidence="2">Uncharacterized protein</fullName>
    </submittedName>
</protein>
<keyword evidence="1" id="KW-0812">Transmembrane</keyword>
<proteinExistence type="predicted"/>
<reference evidence="2 3" key="1">
    <citation type="journal article" date="2016" name="Eur. J. Clin. Microbiol. Infect. Dis.">
        <title>Whole genome sequencing as a tool for phylogenetic analysis of clinical strains of Mitis group streptococci.</title>
        <authorList>
            <person name="Rasmussen L.H."/>
            <person name="Dargis R."/>
            <person name="Hojholt K."/>
            <person name="Christensen J.J."/>
            <person name="Skovgaard O."/>
            <person name="Justesen U.S."/>
            <person name="Rosenvinge F.S."/>
            <person name="Moser C."/>
            <person name="Lukjancenko O."/>
            <person name="Rasmussen S."/>
            <person name="Nielsen X.C."/>
        </authorList>
    </citation>
    <scope>NUCLEOTIDE SEQUENCE [LARGE SCALE GENOMIC DNA]</scope>
    <source>
        <strain evidence="2 3">OD_317805_11</strain>
    </source>
</reference>
<sequence>MKNEITKVIKIVLLFVSMAIMNLMLLGILAMLGFSLTGSVASYLVPPLFSTLVLLFINKMITRLDRGKNKSLL</sequence>
<dbReference type="RefSeq" id="WP_084890459.1">
    <property type="nucleotide sequence ID" value="NZ_NCVK01000024.1"/>
</dbReference>
<evidence type="ECO:0000313" key="2">
    <source>
        <dbReference type="EMBL" id="ORP01545.1"/>
    </source>
</evidence>